<evidence type="ECO:0000256" key="4">
    <source>
        <dbReference type="PROSITE-ProRule" id="PRU00510"/>
    </source>
</evidence>
<proteinExistence type="predicted"/>
<dbReference type="PANTHER" id="PTHR33823:SF4">
    <property type="entry name" value="GENERAL STRESS PROTEIN 16O"/>
    <property type="match status" value="1"/>
</dbReference>
<evidence type="ECO:0000256" key="1">
    <source>
        <dbReference type="ARBA" id="ARBA00022723"/>
    </source>
</evidence>
<keyword evidence="1" id="KW-0479">Metal-binding</keyword>
<dbReference type="EMBL" id="JAHLQK010000005">
    <property type="protein sequence ID" value="MBU5677345.1"/>
    <property type="molecule type" value="Genomic_DNA"/>
</dbReference>
<sequence length="227" mass="26172">MDKNKLEYFKKRLLEEKKATMNTLKMMEEHHPKDASIREYTAELSAYDNHPADLGTEMFMISMQANLENHERYRITEIDRALEKIENGTYGSCQLCGDDVPQERLEVMPEANICMECAKGKLEAHRLSTDRPVEEEVMSPSFRTSYKDYDDYTGFDGEDAYQAVAKFNDIKNDPSFATGDHLGIFDDYNIGTVEEIENISEDYYKSQLPYTGDGIMDAKEQMDKENS</sequence>
<dbReference type="PROSITE" id="PS51128">
    <property type="entry name" value="ZF_DKSA_2"/>
    <property type="match status" value="1"/>
</dbReference>
<dbReference type="Proteomes" id="UP000779508">
    <property type="component" value="Unassembled WGS sequence"/>
</dbReference>
<protein>
    <submittedName>
        <fullName evidence="6">TraR/DksA C4-type zinc finger protein</fullName>
    </submittedName>
</protein>
<keyword evidence="7" id="KW-1185">Reference proteome</keyword>
<dbReference type="InterPro" id="IPR000962">
    <property type="entry name" value="Znf_DskA_TraR"/>
</dbReference>
<dbReference type="Pfam" id="PF01258">
    <property type="entry name" value="zf-dskA_traR"/>
    <property type="match status" value="1"/>
</dbReference>
<feature type="zinc finger region" description="dksA C4-type" evidence="4">
    <location>
        <begin position="93"/>
        <end position="117"/>
    </location>
</feature>
<feature type="domain" description="Zinc finger DksA/TraR C4-type" evidence="5">
    <location>
        <begin position="88"/>
        <end position="119"/>
    </location>
</feature>
<gene>
    <name evidence="6" type="ORF">KQI88_13065</name>
</gene>
<dbReference type="PANTHER" id="PTHR33823">
    <property type="entry name" value="RNA POLYMERASE-BINDING TRANSCRIPTION FACTOR DKSA-RELATED"/>
    <property type="match status" value="1"/>
</dbReference>
<accession>A0ABS6G4C3</accession>
<evidence type="ECO:0000256" key="3">
    <source>
        <dbReference type="ARBA" id="ARBA00022833"/>
    </source>
</evidence>
<evidence type="ECO:0000256" key="2">
    <source>
        <dbReference type="ARBA" id="ARBA00022771"/>
    </source>
</evidence>
<organism evidence="6 7">
    <name type="scientific">Alkaliphilus flagellatus</name>
    <dbReference type="NCBI Taxonomy" id="2841507"/>
    <lineage>
        <taxon>Bacteria</taxon>
        <taxon>Bacillati</taxon>
        <taxon>Bacillota</taxon>
        <taxon>Clostridia</taxon>
        <taxon>Peptostreptococcales</taxon>
        <taxon>Natronincolaceae</taxon>
        <taxon>Alkaliphilus</taxon>
    </lineage>
</organism>
<dbReference type="InterPro" id="IPR014240">
    <property type="entry name" value="YteA"/>
</dbReference>
<reference evidence="6 7" key="1">
    <citation type="submission" date="2021-06" db="EMBL/GenBank/DDBJ databases">
        <authorList>
            <person name="Sun Q."/>
            <person name="Li D."/>
        </authorList>
    </citation>
    <scope>NUCLEOTIDE SEQUENCE [LARGE SCALE GENOMIC DNA]</scope>
    <source>
        <strain evidence="6 7">MSJ-5</strain>
    </source>
</reference>
<evidence type="ECO:0000259" key="5">
    <source>
        <dbReference type="Pfam" id="PF01258"/>
    </source>
</evidence>
<evidence type="ECO:0000313" key="6">
    <source>
        <dbReference type="EMBL" id="MBU5677345.1"/>
    </source>
</evidence>
<evidence type="ECO:0000313" key="7">
    <source>
        <dbReference type="Proteomes" id="UP000779508"/>
    </source>
</evidence>
<name>A0ABS6G4C3_9FIRM</name>
<dbReference type="RefSeq" id="WP_216418041.1">
    <property type="nucleotide sequence ID" value="NZ_JAHLQK010000005.1"/>
</dbReference>
<keyword evidence="2" id="KW-0863">Zinc-finger</keyword>
<comment type="caution">
    <text evidence="6">The sequence shown here is derived from an EMBL/GenBank/DDBJ whole genome shotgun (WGS) entry which is preliminary data.</text>
</comment>
<dbReference type="NCBIfam" id="TIGR02890">
    <property type="entry name" value="bacill_yteA"/>
    <property type="match status" value="1"/>
</dbReference>
<keyword evidence="3" id="KW-0862">Zinc</keyword>